<feature type="region of interest" description="Disordered" evidence="1">
    <location>
        <begin position="76"/>
        <end position="98"/>
    </location>
</feature>
<feature type="transmembrane region" description="Helical" evidence="2">
    <location>
        <begin position="497"/>
        <end position="519"/>
    </location>
</feature>
<feature type="transmembrane region" description="Helical" evidence="2">
    <location>
        <begin position="300"/>
        <end position="323"/>
    </location>
</feature>
<name>A0A813KX48_POLGL</name>
<feature type="transmembrane region" description="Helical" evidence="2">
    <location>
        <begin position="173"/>
        <end position="194"/>
    </location>
</feature>
<keyword evidence="2" id="KW-0812">Transmembrane</keyword>
<feature type="region of interest" description="Disordered" evidence="1">
    <location>
        <begin position="584"/>
        <end position="610"/>
    </location>
</feature>
<reference evidence="3" key="1">
    <citation type="submission" date="2021-02" db="EMBL/GenBank/DDBJ databases">
        <authorList>
            <person name="Dougan E. K."/>
            <person name="Rhodes N."/>
            <person name="Thang M."/>
            <person name="Chan C."/>
        </authorList>
    </citation>
    <scope>NUCLEOTIDE SEQUENCE</scope>
</reference>
<gene>
    <name evidence="3" type="ORF">PGLA2088_LOCUS35930</name>
</gene>
<feature type="transmembrane region" description="Helical" evidence="2">
    <location>
        <begin position="201"/>
        <end position="220"/>
    </location>
</feature>
<feature type="transmembrane region" description="Helical" evidence="2">
    <location>
        <begin position="463"/>
        <end position="485"/>
    </location>
</feature>
<organism evidence="3 4">
    <name type="scientific">Polarella glacialis</name>
    <name type="common">Dinoflagellate</name>
    <dbReference type="NCBI Taxonomy" id="89957"/>
    <lineage>
        <taxon>Eukaryota</taxon>
        <taxon>Sar</taxon>
        <taxon>Alveolata</taxon>
        <taxon>Dinophyceae</taxon>
        <taxon>Suessiales</taxon>
        <taxon>Suessiaceae</taxon>
        <taxon>Polarella</taxon>
    </lineage>
</organism>
<evidence type="ECO:0000256" key="1">
    <source>
        <dbReference type="SAM" id="MobiDB-lite"/>
    </source>
</evidence>
<evidence type="ECO:0000313" key="3">
    <source>
        <dbReference type="EMBL" id="CAE8710402.1"/>
    </source>
</evidence>
<dbReference type="GO" id="GO:0038023">
    <property type="term" value="F:signaling receptor activity"/>
    <property type="evidence" value="ECO:0007669"/>
    <property type="project" value="InterPro"/>
</dbReference>
<keyword evidence="2" id="KW-1133">Transmembrane helix</keyword>
<accession>A0A813KX48</accession>
<keyword evidence="2" id="KW-0472">Membrane</keyword>
<evidence type="ECO:0000313" key="4">
    <source>
        <dbReference type="Proteomes" id="UP000626109"/>
    </source>
</evidence>
<feature type="transmembrane region" description="Helical" evidence="2">
    <location>
        <begin position="417"/>
        <end position="443"/>
    </location>
</feature>
<feature type="transmembrane region" description="Helical" evidence="2">
    <location>
        <begin position="232"/>
        <end position="255"/>
    </location>
</feature>
<dbReference type="Proteomes" id="UP000626109">
    <property type="component" value="Unassembled WGS sequence"/>
</dbReference>
<dbReference type="EMBL" id="CAJNNW010031983">
    <property type="protein sequence ID" value="CAE8710402.1"/>
    <property type="molecule type" value="Genomic_DNA"/>
</dbReference>
<protein>
    <recommendedName>
        <fullName evidence="5">Receptor for retinol uptake STRA6</fullName>
    </recommendedName>
</protein>
<sequence length="693" mass="75998">MAETIATMRLELARLEKALAFVGPQGLGNAGELEVSAAAVVRLSKWLEVAAIRFATKLDTVSQAAAIETHAAKAKAESSQTRVGQHNSTRTLGVGSGTSDVDDTNHLQPLLVLGLLCVTVAVLRGRQPLDLFSADVHSPLEVALAFTVSTLVGYVLVNRWVVQEYASNPFMLYLAQLVTCFFSVAMTVPMLLGTRKGSPRWLVVASPFAVLWFGSLGFVVDLEVFFADSPMSAGPVVIYWLLYAALLVCSFAKVARAFGSPWRIFEPFYEVASRECKEHVAARLAGRADSIPPVVMPAALLVPVVGVAAVISMLVLDLGFVAWQRHNELRNLAAAMLSPLTPILQWHHPLEQIDHAVFRVLICFYVALAVSAIYVAWLLRTVFRGYQRVFRDLALARPYHGCDLVASSGPSVFHAQWATYFAGALLGNVLMGFGLVHILLWLVLLVLSLPQFWQLQWSIRSWWFLYALLYITRKGIFTFVIPRYVVTDSGVVLRRRVWALLFPTLTILNLILGATSGMIRSLVIFPYLLCHFFRVDVTFLPGELSDWDWSFQPFLCLVLHTHSRLNPILLALVSELGSVHGADHVGSATTPPRRSGMEAQGPVLSSSSLSESRARQRWRLALTLARNPSLRRLRSPDLACSVASAPGCLERGSQGSDGAVLASLPPLPPRRLLSSSSFWSPLSAGGARTPLLQ</sequence>
<dbReference type="InterPro" id="IPR026612">
    <property type="entry name" value="STRA6-like"/>
</dbReference>
<dbReference type="Pfam" id="PF14752">
    <property type="entry name" value="RBP_receptor"/>
    <property type="match status" value="1"/>
</dbReference>
<proteinExistence type="predicted"/>
<feature type="non-terminal residue" evidence="3">
    <location>
        <position position="693"/>
    </location>
</feature>
<evidence type="ECO:0000256" key="2">
    <source>
        <dbReference type="SAM" id="Phobius"/>
    </source>
</evidence>
<feature type="compositionally biased region" description="Polar residues" evidence="1">
    <location>
        <begin position="78"/>
        <end position="91"/>
    </location>
</feature>
<feature type="transmembrane region" description="Helical" evidence="2">
    <location>
        <begin position="143"/>
        <end position="161"/>
    </location>
</feature>
<evidence type="ECO:0008006" key="5">
    <source>
        <dbReference type="Google" id="ProtNLM"/>
    </source>
</evidence>
<comment type="caution">
    <text evidence="3">The sequence shown here is derived from an EMBL/GenBank/DDBJ whole genome shotgun (WGS) entry which is preliminary data.</text>
</comment>
<feature type="transmembrane region" description="Helical" evidence="2">
    <location>
        <begin position="356"/>
        <end position="379"/>
    </location>
</feature>
<dbReference type="AlphaFoldDB" id="A0A813KX48"/>